<reference evidence="2" key="1">
    <citation type="submission" date="2014-09" db="EMBL/GenBank/DDBJ databases">
        <title>Draft genome sequence of an oleaginous Mucoromycotina fungus Mucor ambiguus NBRC6742.</title>
        <authorList>
            <person name="Takeda I."/>
            <person name="Yamane N."/>
            <person name="Morita T."/>
            <person name="Tamano K."/>
            <person name="Machida M."/>
            <person name="Baker S."/>
            <person name="Koike H."/>
        </authorList>
    </citation>
    <scope>NUCLEOTIDE SEQUENCE</scope>
    <source>
        <strain evidence="2">NBRC 6742</strain>
    </source>
</reference>
<protein>
    <submittedName>
        <fullName evidence="2">Uncharacterized protein</fullName>
    </submittedName>
</protein>
<feature type="coiled-coil region" evidence="1">
    <location>
        <begin position="74"/>
        <end position="147"/>
    </location>
</feature>
<organism evidence="2">
    <name type="scientific">Mucor ambiguus</name>
    <dbReference type="NCBI Taxonomy" id="91626"/>
    <lineage>
        <taxon>Eukaryota</taxon>
        <taxon>Fungi</taxon>
        <taxon>Fungi incertae sedis</taxon>
        <taxon>Mucoromycota</taxon>
        <taxon>Mucoromycotina</taxon>
        <taxon>Mucoromycetes</taxon>
        <taxon>Mucorales</taxon>
        <taxon>Mucorineae</taxon>
        <taxon>Mucoraceae</taxon>
        <taxon>Mucor</taxon>
    </lineage>
</organism>
<sequence length="345" mass="40348">MLQHHSKVDRYYNTNDEFATLDAKMKQSLDGLMHIQNLLNNKQAASTTNQDRISRLEQDHLDLQLQLAEKDALLLQHQTSLESERERCSQLEESLNTLTQQFKLQQEKSQQELNQLQTKNNDLELELSNLQDKNDKLHVESNNLQSKVNGLDNMVYELKVINESEVQRREQLDLLLRDSTQELKNTTDAVLECNQHIETLQQNVDRMKQQIDEKDCLLETFASKESDELSHMQEEIHLLKEVNKRLTKELHDAIRKQTQDQQQKEDDTSNIIMSLEQELIACQSQLLEKKSQNQELESAMERVNTHCDVLRANLNQVTKESAGRYQRMLSYRDEVRILKQALNGV</sequence>
<dbReference type="SUPFAM" id="SSF90257">
    <property type="entry name" value="Myosin rod fragments"/>
    <property type="match status" value="1"/>
</dbReference>
<dbReference type="STRING" id="91626.A0A0C9N1N7"/>
<evidence type="ECO:0000313" key="3">
    <source>
        <dbReference type="Proteomes" id="UP000053815"/>
    </source>
</evidence>
<dbReference type="EMBL" id="DF836497">
    <property type="protein sequence ID" value="GAN08503.1"/>
    <property type="molecule type" value="Genomic_DNA"/>
</dbReference>
<dbReference type="AlphaFoldDB" id="A0A0C9N1N7"/>
<gene>
    <name evidence="2" type="ORF">MAM1_0208d08017</name>
</gene>
<feature type="coiled-coil region" evidence="1">
    <location>
        <begin position="282"/>
        <end position="320"/>
    </location>
</feature>
<feature type="coiled-coil region" evidence="1">
    <location>
        <begin position="190"/>
        <end position="256"/>
    </location>
</feature>
<dbReference type="OrthoDB" id="2239932at2759"/>
<evidence type="ECO:0000256" key="1">
    <source>
        <dbReference type="SAM" id="Coils"/>
    </source>
</evidence>
<proteinExistence type="predicted"/>
<evidence type="ECO:0000313" key="2">
    <source>
        <dbReference type="EMBL" id="GAN08503.1"/>
    </source>
</evidence>
<name>A0A0C9N1N7_9FUNG</name>
<dbReference type="Proteomes" id="UP000053815">
    <property type="component" value="Unassembled WGS sequence"/>
</dbReference>
<keyword evidence="1" id="KW-0175">Coiled coil</keyword>
<accession>A0A0C9N1N7</accession>
<keyword evidence="3" id="KW-1185">Reference proteome</keyword>